<evidence type="ECO:0000256" key="3">
    <source>
        <dbReference type="ARBA" id="ARBA00022679"/>
    </source>
</evidence>
<keyword evidence="3 7" id="KW-0808">Transferase</keyword>
<dbReference type="CDD" id="cd02440">
    <property type="entry name" value="AdoMet_MTases"/>
    <property type="match status" value="1"/>
</dbReference>
<keyword evidence="8" id="KW-1185">Reference proteome</keyword>
<evidence type="ECO:0000259" key="6">
    <source>
        <dbReference type="Pfam" id="PF05175"/>
    </source>
</evidence>
<dbReference type="EMBL" id="MCFE01000346">
    <property type="protein sequence ID" value="ORX91040.1"/>
    <property type="molecule type" value="Genomic_DNA"/>
</dbReference>
<dbReference type="InterPro" id="IPR002052">
    <property type="entry name" value="DNA_methylase_N6_adenine_CS"/>
</dbReference>
<organism evidence="7 8">
    <name type="scientific">Basidiobolus meristosporus CBS 931.73</name>
    <dbReference type="NCBI Taxonomy" id="1314790"/>
    <lineage>
        <taxon>Eukaryota</taxon>
        <taxon>Fungi</taxon>
        <taxon>Fungi incertae sedis</taxon>
        <taxon>Zoopagomycota</taxon>
        <taxon>Entomophthoromycotina</taxon>
        <taxon>Basidiobolomycetes</taxon>
        <taxon>Basidiobolales</taxon>
        <taxon>Basidiobolaceae</taxon>
        <taxon>Basidiobolus</taxon>
    </lineage>
</organism>
<evidence type="ECO:0000256" key="1">
    <source>
        <dbReference type="ARBA" id="ARBA00012771"/>
    </source>
</evidence>
<dbReference type="PROSITE" id="PS00092">
    <property type="entry name" value="N6_MTASE"/>
    <property type="match status" value="1"/>
</dbReference>
<proteinExistence type="predicted"/>
<evidence type="ECO:0000256" key="2">
    <source>
        <dbReference type="ARBA" id="ARBA00022603"/>
    </source>
</evidence>
<name>A0A1Y1XZ64_9FUNG</name>
<dbReference type="FunCoup" id="A0A1Y1XZ64">
    <property type="interactions" value="29"/>
</dbReference>
<dbReference type="Gene3D" id="3.40.50.150">
    <property type="entry name" value="Vaccinia Virus protein VP39"/>
    <property type="match status" value="1"/>
</dbReference>
<dbReference type="Proteomes" id="UP000193498">
    <property type="component" value="Unassembled WGS sequence"/>
</dbReference>
<dbReference type="OrthoDB" id="269872at2759"/>
<evidence type="ECO:0000256" key="5">
    <source>
        <dbReference type="ARBA" id="ARBA00048391"/>
    </source>
</evidence>
<dbReference type="NCBIfam" id="TIGR00536">
    <property type="entry name" value="hemK_fam"/>
    <property type="match status" value="1"/>
</dbReference>
<evidence type="ECO:0000256" key="4">
    <source>
        <dbReference type="ARBA" id="ARBA00022691"/>
    </source>
</evidence>
<reference evidence="7 8" key="1">
    <citation type="submission" date="2016-07" db="EMBL/GenBank/DDBJ databases">
        <title>Pervasive Adenine N6-methylation of Active Genes in Fungi.</title>
        <authorList>
            <consortium name="DOE Joint Genome Institute"/>
            <person name="Mondo S.J."/>
            <person name="Dannebaum R.O."/>
            <person name="Kuo R.C."/>
            <person name="Labutti K."/>
            <person name="Haridas S."/>
            <person name="Kuo A."/>
            <person name="Salamov A."/>
            <person name="Ahrendt S.R."/>
            <person name="Lipzen A."/>
            <person name="Sullivan W."/>
            <person name="Andreopoulos W.B."/>
            <person name="Clum A."/>
            <person name="Lindquist E."/>
            <person name="Daum C."/>
            <person name="Ramamoorthy G.K."/>
            <person name="Gryganskyi A."/>
            <person name="Culley D."/>
            <person name="Magnuson J.K."/>
            <person name="James T.Y."/>
            <person name="O'Malley M.A."/>
            <person name="Stajich J.E."/>
            <person name="Spatafora J.W."/>
            <person name="Visel A."/>
            <person name="Grigoriev I.V."/>
        </authorList>
    </citation>
    <scope>NUCLEOTIDE SEQUENCE [LARGE SCALE GENOMIC DNA]</scope>
    <source>
        <strain evidence="7 8">CBS 931.73</strain>
    </source>
</reference>
<dbReference type="InterPro" id="IPR004556">
    <property type="entry name" value="HemK-like"/>
</dbReference>
<dbReference type="InterPro" id="IPR007848">
    <property type="entry name" value="Small_mtfrase_dom"/>
</dbReference>
<sequence length="313" mass="35421">MKLNISLPFRVQLAKRLLPICDDNLDNALQEIRWLSEYVKLDLRSNAQLVNLPKSELEQKENEKLEELVAQRVNLRKPLQYILGTQPFGELDIVTRPPVLIPRWETEEWTLKIVDNLNANISKFKAHYQRKLRILDVCSGSGCIALTFAAMLPSDTCEVVGLDNAQHAISLSQLNKDLLSEKLSNPVKFQLMDILDESSLARIVQDGAYDMIVSNPPYITRDEYRTLSPEVKLWEDPNALVADDDGMLFHKRLASLSGQLSSKIKIPSIPRLAMEIGGEHQVEPMVAFLKAHNFESVQVWADLAGRDRVIAAQ</sequence>
<dbReference type="Pfam" id="PF05175">
    <property type="entry name" value="MTS"/>
    <property type="match status" value="1"/>
</dbReference>
<accession>A0A1Y1XZ64</accession>
<evidence type="ECO:0000313" key="7">
    <source>
        <dbReference type="EMBL" id="ORX91040.1"/>
    </source>
</evidence>
<keyword evidence="2 7" id="KW-0489">Methyltransferase</keyword>
<dbReference type="EC" id="2.1.1.297" evidence="1"/>
<dbReference type="SUPFAM" id="SSF53335">
    <property type="entry name" value="S-adenosyl-L-methionine-dependent methyltransferases"/>
    <property type="match status" value="1"/>
</dbReference>
<dbReference type="AlphaFoldDB" id="A0A1Y1XZ64"/>
<dbReference type="InterPro" id="IPR029063">
    <property type="entry name" value="SAM-dependent_MTases_sf"/>
</dbReference>
<dbReference type="STRING" id="1314790.A0A1Y1XZ64"/>
<dbReference type="GO" id="GO:0005739">
    <property type="term" value="C:mitochondrion"/>
    <property type="evidence" value="ECO:0007669"/>
    <property type="project" value="TreeGrafter"/>
</dbReference>
<dbReference type="PANTHER" id="PTHR18895:SF74">
    <property type="entry name" value="MTRF1L RELEASE FACTOR GLUTAMINE METHYLTRANSFERASE"/>
    <property type="match status" value="1"/>
</dbReference>
<keyword evidence="4" id="KW-0949">S-adenosyl-L-methionine</keyword>
<dbReference type="GO" id="GO:0102559">
    <property type="term" value="F:peptide chain release factor N(5)-glutamine methyltransferase activity"/>
    <property type="evidence" value="ECO:0007669"/>
    <property type="project" value="UniProtKB-EC"/>
</dbReference>
<dbReference type="Gene3D" id="1.10.8.10">
    <property type="entry name" value="DNA helicase RuvA subunit, C-terminal domain"/>
    <property type="match status" value="1"/>
</dbReference>
<feature type="domain" description="Methyltransferase small" evidence="6">
    <location>
        <begin position="126"/>
        <end position="221"/>
    </location>
</feature>
<gene>
    <name evidence="7" type="ORF">K493DRAFT_339612</name>
</gene>
<protein>
    <recommendedName>
        <fullName evidence="1">peptide chain release factor N(5)-glutamine methyltransferase</fullName>
        <ecNumber evidence="1">2.1.1.297</ecNumber>
    </recommendedName>
</protein>
<dbReference type="InParanoid" id="A0A1Y1XZ64"/>
<dbReference type="GO" id="GO:0003676">
    <property type="term" value="F:nucleic acid binding"/>
    <property type="evidence" value="ECO:0007669"/>
    <property type="project" value="InterPro"/>
</dbReference>
<evidence type="ECO:0000313" key="8">
    <source>
        <dbReference type="Proteomes" id="UP000193498"/>
    </source>
</evidence>
<dbReference type="InterPro" id="IPR050320">
    <property type="entry name" value="N5-glutamine_MTase"/>
</dbReference>
<comment type="catalytic activity">
    <reaction evidence="5">
        <text>L-glutaminyl-[peptide chain release factor] + S-adenosyl-L-methionine = N(5)-methyl-L-glutaminyl-[peptide chain release factor] + S-adenosyl-L-homocysteine + H(+)</text>
        <dbReference type="Rhea" id="RHEA:42896"/>
        <dbReference type="Rhea" id="RHEA-COMP:10271"/>
        <dbReference type="Rhea" id="RHEA-COMP:10272"/>
        <dbReference type="ChEBI" id="CHEBI:15378"/>
        <dbReference type="ChEBI" id="CHEBI:30011"/>
        <dbReference type="ChEBI" id="CHEBI:57856"/>
        <dbReference type="ChEBI" id="CHEBI:59789"/>
        <dbReference type="ChEBI" id="CHEBI:61891"/>
        <dbReference type="EC" id="2.1.1.297"/>
    </reaction>
</comment>
<comment type="caution">
    <text evidence="7">The sequence shown here is derived from an EMBL/GenBank/DDBJ whole genome shotgun (WGS) entry which is preliminary data.</text>
</comment>
<dbReference type="PANTHER" id="PTHR18895">
    <property type="entry name" value="HEMK METHYLTRANSFERASE"/>
    <property type="match status" value="1"/>
</dbReference>
<dbReference type="GO" id="GO:0032259">
    <property type="term" value="P:methylation"/>
    <property type="evidence" value="ECO:0007669"/>
    <property type="project" value="UniProtKB-KW"/>
</dbReference>